<dbReference type="RefSeq" id="XP_066656638.1">
    <property type="nucleotide sequence ID" value="XM_066798040.1"/>
</dbReference>
<dbReference type="Proteomes" id="UP001360953">
    <property type="component" value="Unassembled WGS sequence"/>
</dbReference>
<proteinExistence type="predicted"/>
<evidence type="ECO:0000313" key="1">
    <source>
        <dbReference type="EMBL" id="KAK7539367.1"/>
    </source>
</evidence>
<dbReference type="EMBL" id="JBBPEH010000004">
    <property type="protein sequence ID" value="KAK7539367.1"/>
    <property type="molecule type" value="Genomic_DNA"/>
</dbReference>
<dbReference type="GeneID" id="92030946"/>
<organism evidence="1 2">
    <name type="scientific">Phyllosticta citribraziliensis</name>
    <dbReference type="NCBI Taxonomy" id="989973"/>
    <lineage>
        <taxon>Eukaryota</taxon>
        <taxon>Fungi</taxon>
        <taxon>Dikarya</taxon>
        <taxon>Ascomycota</taxon>
        <taxon>Pezizomycotina</taxon>
        <taxon>Dothideomycetes</taxon>
        <taxon>Dothideomycetes incertae sedis</taxon>
        <taxon>Botryosphaeriales</taxon>
        <taxon>Phyllostictaceae</taxon>
        <taxon>Phyllosticta</taxon>
    </lineage>
</organism>
<protein>
    <submittedName>
        <fullName evidence="1">Uncharacterized protein</fullName>
    </submittedName>
</protein>
<reference evidence="1 2" key="1">
    <citation type="submission" date="2024-04" db="EMBL/GenBank/DDBJ databases">
        <title>Phyllosticta paracitricarpa is synonymous to the EU quarantine fungus P. citricarpa based on phylogenomic analyses.</title>
        <authorList>
            <consortium name="Lawrence Berkeley National Laboratory"/>
            <person name="Van ingen-buijs V.A."/>
            <person name="Van westerhoven A.C."/>
            <person name="Haridas S."/>
            <person name="Skiadas P."/>
            <person name="Martin F."/>
            <person name="Groenewald J.Z."/>
            <person name="Crous P.W."/>
            <person name="Seidl M.F."/>
        </authorList>
    </citation>
    <scope>NUCLEOTIDE SEQUENCE [LARGE SCALE GENOMIC DNA]</scope>
    <source>
        <strain evidence="1 2">CPC 17464</strain>
    </source>
</reference>
<comment type="caution">
    <text evidence="1">The sequence shown here is derived from an EMBL/GenBank/DDBJ whole genome shotgun (WGS) entry which is preliminary data.</text>
</comment>
<accession>A0ABR1LVZ6</accession>
<keyword evidence="2" id="KW-1185">Reference proteome</keyword>
<name>A0ABR1LVZ6_9PEZI</name>
<evidence type="ECO:0000313" key="2">
    <source>
        <dbReference type="Proteomes" id="UP001360953"/>
    </source>
</evidence>
<sequence>MDNIEASEAAFTRDSERISDALAEAERFKKGETVRLNGFTTQLLHENEILRGNLSSGSPNISPEILTILQTAPMKSLPTPSTALFDEIMPELAGYEIDYDDDFHHHESYAKIITAFRRLQASENGLEQAAKIIQRLASENYILRLKNVALTSEDHQREFLRSHGKPFNAKVFRRKVPDHVSSKRPAESNNYFGAFNEFSGAHVDKALVLKELKEVPTASSTKTFYHPFHSRYIPSLWGMGVANDGDDPVWEEADEDQIYFLAGYINVGEPDGKKRWIPNVYDQGQMFNWALE</sequence>
<gene>
    <name evidence="1" type="ORF">J3D65DRAFT_601452</name>
</gene>